<evidence type="ECO:0000313" key="10">
    <source>
        <dbReference type="EMBL" id="CAF4141706.1"/>
    </source>
</evidence>
<dbReference type="EMBL" id="CAJOBB010001653">
    <property type="protein sequence ID" value="CAF3885729.1"/>
    <property type="molecule type" value="Genomic_DNA"/>
</dbReference>
<proteinExistence type="inferred from homology"/>
<dbReference type="Proteomes" id="UP000663845">
    <property type="component" value="Unassembled WGS sequence"/>
</dbReference>
<dbReference type="PANTHER" id="PTHR31263">
    <property type="entry name" value="CELLULASE FAMILY PROTEIN (AFU_ORTHOLOGUE AFUA_5G14560)"/>
    <property type="match status" value="1"/>
</dbReference>
<dbReference type="EMBL" id="CAJOAZ010006675">
    <property type="protein sequence ID" value="CAF4141706.1"/>
    <property type="molecule type" value="Genomic_DNA"/>
</dbReference>
<dbReference type="EMBL" id="CAJNOE010000379">
    <property type="protein sequence ID" value="CAF1184260.1"/>
    <property type="molecule type" value="Genomic_DNA"/>
</dbReference>
<dbReference type="InterPro" id="IPR001547">
    <property type="entry name" value="Glyco_hydro_5"/>
</dbReference>
<keyword evidence="2 4" id="KW-0378">Hydrolase</keyword>
<dbReference type="Proteomes" id="UP000663868">
    <property type="component" value="Unassembled WGS sequence"/>
</dbReference>
<evidence type="ECO:0000313" key="9">
    <source>
        <dbReference type="EMBL" id="CAF3885729.1"/>
    </source>
</evidence>
<name>A0A819GQT0_9BILA</name>
<evidence type="ECO:0000313" key="8">
    <source>
        <dbReference type="EMBL" id="CAF1526144.1"/>
    </source>
</evidence>
<feature type="signal peptide" evidence="5">
    <location>
        <begin position="1"/>
        <end position="17"/>
    </location>
</feature>
<evidence type="ECO:0000256" key="5">
    <source>
        <dbReference type="SAM" id="SignalP"/>
    </source>
</evidence>
<dbReference type="Proteomes" id="UP000663860">
    <property type="component" value="Unassembled WGS sequence"/>
</dbReference>
<evidence type="ECO:0000256" key="2">
    <source>
        <dbReference type="ARBA" id="ARBA00022801"/>
    </source>
</evidence>
<dbReference type="EMBL" id="CAJNOG010003137">
    <property type="protein sequence ID" value="CAF1526144.1"/>
    <property type="molecule type" value="Genomic_DNA"/>
</dbReference>
<comment type="caution">
    <text evidence="9">The sequence shown here is derived from an EMBL/GenBank/DDBJ whole genome shotgun (WGS) entry which is preliminary data.</text>
</comment>
<reference evidence="9" key="1">
    <citation type="submission" date="2021-02" db="EMBL/GenBank/DDBJ databases">
        <authorList>
            <person name="Nowell W R."/>
        </authorList>
    </citation>
    <scope>NUCLEOTIDE SEQUENCE</scope>
</reference>
<gene>
    <name evidence="7" type="ORF">IZO911_LOCUS27649</name>
    <name evidence="8" type="ORF">JYZ213_LOCUS44858</name>
    <name evidence="9" type="ORF">KXQ929_LOCUS22004</name>
    <name evidence="10" type="ORF">OXD698_LOCUS37579</name>
</gene>
<dbReference type="Proteomes" id="UP000663844">
    <property type="component" value="Unassembled WGS sequence"/>
</dbReference>
<dbReference type="AlphaFoldDB" id="A0A819GQT0"/>
<protein>
    <recommendedName>
        <fullName evidence="6">Glycoside hydrolase family 5 domain-containing protein</fullName>
    </recommendedName>
</protein>
<organism evidence="9 11">
    <name type="scientific">Adineta steineri</name>
    <dbReference type="NCBI Taxonomy" id="433720"/>
    <lineage>
        <taxon>Eukaryota</taxon>
        <taxon>Metazoa</taxon>
        <taxon>Spiralia</taxon>
        <taxon>Gnathifera</taxon>
        <taxon>Rotifera</taxon>
        <taxon>Eurotatoria</taxon>
        <taxon>Bdelloidea</taxon>
        <taxon>Adinetida</taxon>
        <taxon>Adinetidae</taxon>
        <taxon>Adineta</taxon>
    </lineage>
</organism>
<keyword evidence="3 4" id="KW-0326">Glycosidase</keyword>
<feature type="domain" description="Glycoside hydrolase family 5" evidence="6">
    <location>
        <begin position="60"/>
        <end position="344"/>
    </location>
</feature>
<dbReference type="SUPFAM" id="SSF51445">
    <property type="entry name" value="(Trans)glycosidases"/>
    <property type="match status" value="1"/>
</dbReference>
<evidence type="ECO:0000313" key="7">
    <source>
        <dbReference type="EMBL" id="CAF1184260.1"/>
    </source>
</evidence>
<sequence length="382" mass="43278">MLASVAVVYLLLTTVYSYQPPFSTSGNSVVDSSGTAVKLRCVNWAGSMETLLPEGLQHNSIDGIALLIQQMNFNCVRLTYSIDTTQSPSLTVRQSLARLNLLSALIGFNNHNPALIDASVSDVFDAVLDSLGRHNLLVLLDNHVSKAMWCCSDSDGNGFWGDKYFDADEWIDGLKYMATKTINRHHVIAMSLRNELRGLRETETDWYHYMLRGIQEAIMVVNPQLLIVVSGLNYDLDLSFIRNSPIQNLLPQSIRNKIVYEGHWYSWSNYGQSTECSKMQAGVQQAWGYLLEENQPYTTPVWLTEFGTNVDQFSGTDLYINCVRDYVLHATPTTHISWAYWVLGGSYYIREGIVEYHESFSLLTDDWSRVKSQSFINILSQM</sequence>
<dbReference type="InterPro" id="IPR017853">
    <property type="entry name" value="GH"/>
</dbReference>
<accession>A0A819GQT0</accession>
<evidence type="ECO:0000256" key="3">
    <source>
        <dbReference type="ARBA" id="ARBA00023295"/>
    </source>
</evidence>
<dbReference type="Gene3D" id="3.20.20.80">
    <property type="entry name" value="Glycosidases"/>
    <property type="match status" value="1"/>
</dbReference>
<keyword evidence="5" id="KW-0732">Signal</keyword>
<feature type="chain" id="PRO_5035618282" description="Glycoside hydrolase family 5 domain-containing protein" evidence="5">
    <location>
        <begin position="18"/>
        <end position="382"/>
    </location>
</feature>
<evidence type="ECO:0000313" key="11">
    <source>
        <dbReference type="Proteomes" id="UP000663868"/>
    </source>
</evidence>
<evidence type="ECO:0000256" key="4">
    <source>
        <dbReference type="RuleBase" id="RU361153"/>
    </source>
</evidence>
<evidence type="ECO:0000259" key="6">
    <source>
        <dbReference type="Pfam" id="PF00150"/>
    </source>
</evidence>
<dbReference type="GO" id="GO:0004553">
    <property type="term" value="F:hydrolase activity, hydrolyzing O-glycosyl compounds"/>
    <property type="evidence" value="ECO:0007669"/>
    <property type="project" value="InterPro"/>
</dbReference>
<dbReference type="Pfam" id="PF00150">
    <property type="entry name" value="Cellulase"/>
    <property type="match status" value="1"/>
</dbReference>
<comment type="similarity">
    <text evidence="1 4">Belongs to the glycosyl hydrolase 5 (cellulase A) family.</text>
</comment>
<evidence type="ECO:0000256" key="1">
    <source>
        <dbReference type="ARBA" id="ARBA00005641"/>
    </source>
</evidence>
<dbReference type="GO" id="GO:0000272">
    <property type="term" value="P:polysaccharide catabolic process"/>
    <property type="evidence" value="ECO:0007669"/>
    <property type="project" value="InterPro"/>
</dbReference>
<dbReference type="PANTHER" id="PTHR31263:SF0">
    <property type="entry name" value="CELLULASE FAMILY PROTEIN (AFU_ORTHOLOGUE AFUA_5G14560)"/>
    <property type="match status" value="1"/>
</dbReference>